<name>A0A545TM70_9PROT</name>
<sequence>MNNKTSHKGRLLSSTTIIPVMLGLAVGLGSMAAGVTALPSSAYAGCSPCAAKKACNPCNPCAAKKACNPCAAKNPCNPCNPCAAKNPCNPCAAKTN</sequence>
<organism evidence="1 2">
    <name type="scientific">Denitrobaculum tricleocarpae</name>
    <dbReference type="NCBI Taxonomy" id="2591009"/>
    <lineage>
        <taxon>Bacteria</taxon>
        <taxon>Pseudomonadati</taxon>
        <taxon>Pseudomonadota</taxon>
        <taxon>Alphaproteobacteria</taxon>
        <taxon>Rhodospirillales</taxon>
        <taxon>Rhodospirillaceae</taxon>
        <taxon>Denitrobaculum</taxon>
    </lineage>
</organism>
<proteinExistence type="predicted"/>
<dbReference type="EMBL" id="VHSH01000006">
    <property type="protein sequence ID" value="TQV78330.1"/>
    <property type="molecule type" value="Genomic_DNA"/>
</dbReference>
<evidence type="ECO:0000313" key="1">
    <source>
        <dbReference type="EMBL" id="TQV78330.1"/>
    </source>
</evidence>
<dbReference type="AlphaFoldDB" id="A0A545TM70"/>
<keyword evidence="2" id="KW-1185">Reference proteome</keyword>
<accession>A0A545TM70</accession>
<reference evidence="1 2" key="1">
    <citation type="submission" date="2019-06" db="EMBL/GenBank/DDBJ databases">
        <title>Whole genome sequence for Rhodospirillaceae sp. R148.</title>
        <authorList>
            <person name="Wang G."/>
        </authorList>
    </citation>
    <scope>NUCLEOTIDE SEQUENCE [LARGE SCALE GENOMIC DNA]</scope>
    <source>
        <strain evidence="1 2">R148</strain>
    </source>
</reference>
<evidence type="ECO:0000313" key="2">
    <source>
        <dbReference type="Proteomes" id="UP000315252"/>
    </source>
</evidence>
<comment type="caution">
    <text evidence="1">The sequence shown here is derived from an EMBL/GenBank/DDBJ whole genome shotgun (WGS) entry which is preliminary data.</text>
</comment>
<gene>
    <name evidence="1" type="ORF">FKG95_17325</name>
</gene>
<protein>
    <submittedName>
        <fullName evidence="1">Uncharacterized protein</fullName>
    </submittedName>
</protein>
<dbReference type="Proteomes" id="UP000315252">
    <property type="component" value="Unassembled WGS sequence"/>
</dbReference>